<dbReference type="AlphaFoldDB" id="A0A3G8YKN6"/>
<evidence type="ECO:0000256" key="1">
    <source>
        <dbReference type="SAM" id="MobiDB-lite"/>
    </source>
</evidence>
<proteinExistence type="predicted"/>
<name>A0A3G8YKN6_9DEIO</name>
<geneLocation type="plasmid" evidence="2 3">
    <name>unnamed3</name>
</geneLocation>
<dbReference type="RefSeq" id="WP_124875652.1">
    <property type="nucleotide sequence ID" value="NZ_CP034187.1"/>
</dbReference>
<keyword evidence="3" id="KW-1185">Reference proteome</keyword>
<evidence type="ECO:0000313" key="2">
    <source>
        <dbReference type="EMBL" id="AZI45240.1"/>
    </source>
</evidence>
<dbReference type="Proteomes" id="UP000276417">
    <property type="component" value="Plasmid unnamed3"/>
</dbReference>
<organism evidence="2 3">
    <name type="scientific">Deinococcus psychrotolerans</name>
    <dbReference type="NCBI Taxonomy" id="2489213"/>
    <lineage>
        <taxon>Bacteria</taxon>
        <taxon>Thermotogati</taxon>
        <taxon>Deinococcota</taxon>
        <taxon>Deinococci</taxon>
        <taxon>Deinococcales</taxon>
        <taxon>Deinococcaceae</taxon>
        <taxon>Deinococcus</taxon>
    </lineage>
</organism>
<sequence>MIYGINDDLELICLPAAEMTDACTLRALVCGTKMTFGELRRLVSPDAYDFVAEAKQQVSQNEGEGETEQDGHEGETQALDASPDYQDDDEIFGTEDEESLMEVLLQYPTAQQVMAEMPEFGTLGTEDISPVNGAFRLILADQEQAFLQEMQRRGIAVIRNDAAAALTSTYDASSVSDLFQVVSQF</sequence>
<keyword evidence="2" id="KW-0614">Plasmid</keyword>
<accession>A0A3G8YKN6</accession>
<gene>
    <name evidence="2" type="ORF">EHF33_20235</name>
</gene>
<reference evidence="2 3" key="1">
    <citation type="submission" date="2018-11" db="EMBL/GenBank/DDBJ databases">
        <title>Deinococcus shelandsis sp. nov., isolated from South Shetland Islands soil of Antarctica.</title>
        <authorList>
            <person name="Tian J."/>
        </authorList>
    </citation>
    <scope>NUCLEOTIDE SEQUENCE [LARGE SCALE GENOMIC DNA]</scope>
    <source>
        <strain evidence="2 3">S14-83T</strain>
        <plasmid evidence="2 3">unnamed3</plasmid>
    </source>
</reference>
<feature type="region of interest" description="Disordered" evidence="1">
    <location>
        <begin position="56"/>
        <end position="89"/>
    </location>
</feature>
<protein>
    <submittedName>
        <fullName evidence="2">Uncharacterized protein</fullName>
    </submittedName>
</protein>
<dbReference type="KEGG" id="dph:EHF33_20235"/>
<dbReference type="EMBL" id="CP034187">
    <property type="protein sequence ID" value="AZI45240.1"/>
    <property type="molecule type" value="Genomic_DNA"/>
</dbReference>
<evidence type="ECO:0000313" key="3">
    <source>
        <dbReference type="Proteomes" id="UP000276417"/>
    </source>
</evidence>